<evidence type="ECO:0000259" key="1">
    <source>
        <dbReference type="PROSITE" id="PS51746"/>
    </source>
</evidence>
<dbReference type="GO" id="GO:0004722">
    <property type="term" value="F:protein serine/threonine phosphatase activity"/>
    <property type="evidence" value="ECO:0007669"/>
    <property type="project" value="UniProtKB-EC"/>
</dbReference>
<dbReference type="RefSeq" id="WP_184836330.1">
    <property type="nucleotide sequence ID" value="NZ_JACHMN010000002.1"/>
</dbReference>
<protein>
    <submittedName>
        <fullName evidence="2">Protein phosphatase</fullName>
        <ecNumber evidence="2">3.1.3.16</ecNumber>
    </submittedName>
</protein>
<keyword evidence="2" id="KW-0378">Hydrolase</keyword>
<dbReference type="Gene3D" id="3.60.40.10">
    <property type="entry name" value="PPM-type phosphatase domain"/>
    <property type="match status" value="1"/>
</dbReference>
<evidence type="ECO:0000313" key="2">
    <source>
        <dbReference type="EMBL" id="MBB5869601.1"/>
    </source>
</evidence>
<name>A0A841BS14_9ACTN</name>
<dbReference type="EMBL" id="JACHMN010000002">
    <property type="protein sequence ID" value="MBB5869601.1"/>
    <property type="molecule type" value="Genomic_DNA"/>
</dbReference>
<organism evidence="2 3">
    <name type="scientific">Allocatelliglobosispora scoriae</name>
    <dbReference type="NCBI Taxonomy" id="643052"/>
    <lineage>
        <taxon>Bacteria</taxon>
        <taxon>Bacillati</taxon>
        <taxon>Actinomycetota</taxon>
        <taxon>Actinomycetes</taxon>
        <taxon>Micromonosporales</taxon>
        <taxon>Micromonosporaceae</taxon>
        <taxon>Allocatelliglobosispora</taxon>
    </lineage>
</organism>
<dbReference type="InterPro" id="IPR001932">
    <property type="entry name" value="PPM-type_phosphatase-like_dom"/>
</dbReference>
<dbReference type="InterPro" id="IPR015655">
    <property type="entry name" value="PP2C"/>
</dbReference>
<dbReference type="SUPFAM" id="SSF81606">
    <property type="entry name" value="PP2C-like"/>
    <property type="match status" value="1"/>
</dbReference>
<dbReference type="Proteomes" id="UP000587527">
    <property type="component" value="Unassembled WGS sequence"/>
</dbReference>
<sequence length="239" mass="25706">MSLILHSVAVTDPGLIRPNNEDSAHAGPHLIAVADGIGGQPSGEVASQIVIAALAKVETMVNNEDPLTLMRAAIDAANQRIRQVAETDRATDGMGTTVSALFLREERLAILHVGDSRAYRLRDEKLEQLTRDDTYVQSLVDQGLLPREEARHHPQRSLITQAVQGGHFEPTVAIIDVRVGDRFLICSDGLSDIVTDQAITEVLAAHPRLRLCADRLIKLALQAGAPDNVTVVVADAVTA</sequence>
<dbReference type="SMART" id="SM00332">
    <property type="entry name" value="PP2Cc"/>
    <property type="match status" value="1"/>
</dbReference>
<dbReference type="SMART" id="SM00331">
    <property type="entry name" value="PP2C_SIG"/>
    <property type="match status" value="1"/>
</dbReference>
<comment type="caution">
    <text evidence="2">The sequence shown here is derived from an EMBL/GenBank/DDBJ whole genome shotgun (WGS) entry which is preliminary data.</text>
</comment>
<accession>A0A841BS14</accession>
<evidence type="ECO:0000313" key="3">
    <source>
        <dbReference type="Proteomes" id="UP000587527"/>
    </source>
</evidence>
<dbReference type="PANTHER" id="PTHR47992">
    <property type="entry name" value="PROTEIN PHOSPHATASE"/>
    <property type="match status" value="1"/>
</dbReference>
<keyword evidence="3" id="KW-1185">Reference proteome</keyword>
<dbReference type="PROSITE" id="PS51746">
    <property type="entry name" value="PPM_2"/>
    <property type="match status" value="1"/>
</dbReference>
<dbReference type="Pfam" id="PF13672">
    <property type="entry name" value="PP2C_2"/>
    <property type="match status" value="1"/>
</dbReference>
<gene>
    <name evidence="2" type="ORF">F4553_002980</name>
</gene>
<proteinExistence type="predicted"/>
<dbReference type="InterPro" id="IPR036457">
    <property type="entry name" value="PPM-type-like_dom_sf"/>
</dbReference>
<dbReference type="CDD" id="cd00143">
    <property type="entry name" value="PP2Cc"/>
    <property type="match status" value="1"/>
</dbReference>
<reference evidence="2 3" key="1">
    <citation type="submission" date="2020-08" db="EMBL/GenBank/DDBJ databases">
        <title>Sequencing the genomes of 1000 actinobacteria strains.</title>
        <authorList>
            <person name="Klenk H.-P."/>
        </authorList>
    </citation>
    <scope>NUCLEOTIDE SEQUENCE [LARGE SCALE GENOMIC DNA]</scope>
    <source>
        <strain evidence="2 3">DSM 45362</strain>
    </source>
</reference>
<dbReference type="AlphaFoldDB" id="A0A841BS14"/>
<feature type="domain" description="PPM-type phosphatase" evidence="1">
    <location>
        <begin position="5"/>
        <end position="236"/>
    </location>
</feature>
<dbReference type="EC" id="3.1.3.16" evidence="2"/>